<gene>
    <name evidence="18" type="ORF">AZ34_01645</name>
</gene>
<dbReference type="Pfam" id="PF00456">
    <property type="entry name" value="Transketolase_N"/>
    <property type="match status" value="1"/>
</dbReference>
<dbReference type="InterPro" id="IPR005478">
    <property type="entry name" value="Transketolase_bac-like"/>
</dbReference>
<feature type="binding site" evidence="13">
    <location>
        <position position="358"/>
    </location>
    <ligand>
        <name>substrate</name>
    </ligand>
</feature>
<dbReference type="GO" id="GO:0005829">
    <property type="term" value="C:cytosol"/>
    <property type="evidence" value="ECO:0007669"/>
    <property type="project" value="TreeGrafter"/>
</dbReference>
<dbReference type="SMART" id="SM00861">
    <property type="entry name" value="Transket_pyr"/>
    <property type="match status" value="1"/>
</dbReference>
<dbReference type="SUPFAM" id="SSF52518">
    <property type="entry name" value="Thiamin diphosphate-binding fold (THDP-binding)"/>
    <property type="match status" value="2"/>
</dbReference>
<dbReference type="InterPro" id="IPR005474">
    <property type="entry name" value="Transketolase_N"/>
</dbReference>
<feature type="binding site" evidence="15">
    <location>
        <position position="187"/>
    </location>
    <ligand>
        <name>Mg(2+)</name>
        <dbReference type="ChEBI" id="CHEBI:18420"/>
    </ligand>
</feature>
<dbReference type="PANTHER" id="PTHR43522:SF2">
    <property type="entry name" value="TRANSKETOLASE 1-RELATED"/>
    <property type="match status" value="1"/>
</dbReference>
<keyword evidence="9 14" id="KW-0786">Thiamine pyrophosphate</keyword>
<evidence type="ECO:0000256" key="11">
    <source>
        <dbReference type="NCBIfam" id="TIGR00232"/>
    </source>
</evidence>
<comment type="cofactor">
    <cofactor evidence="15">
        <name>Mg(2+)</name>
        <dbReference type="ChEBI" id="CHEBI:18420"/>
    </cofactor>
    <text evidence="15">Binds 1 Mg(2+) ion per subunit. Can also utilize other divalent metal cations, such as Ca(2+), Mn(2+) and Co(2+).</text>
</comment>
<evidence type="ECO:0000256" key="15">
    <source>
        <dbReference type="PIRSR" id="PIRSR605478-4"/>
    </source>
</evidence>
<comment type="caution">
    <text evidence="18">The sequence shown here is derived from an EMBL/GenBank/DDBJ whole genome shotgun (WGS) entry which is preliminary data.</text>
</comment>
<keyword evidence="7 15" id="KW-0479">Metal-binding</keyword>
<dbReference type="Pfam" id="PF02779">
    <property type="entry name" value="Transket_pyr"/>
    <property type="match status" value="1"/>
</dbReference>
<evidence type="ECO:0000256" key="3">
    <source>
        <dbReference type="ARBA" id="ARBA00007131"/>
    </source>
</evidence>
<dbReference type="GO" id="GO:0046872">
    <property type="term" value="F:metal ion binding"/>
    <property type="evidence" value="ECO:0007669"/>
    <property type="project" value="UniProtKB-KW"/>
</dbReference>
<feature type="binding site" evidence="13">
    <location>
        <position position="261"/>
    </location>
    <ligand>
        <name>substrate</name>
    </ligand>
</feature>
<feature type="binding site" evidence="14">
    <location>
        <position position="261"/>
    </location>
    <ligand>
        <name>thiamine diphosphate</name>
        <dbReference type="ChEBI" id="CHEBI:58937"/>
    </ligand>
</feature>
<dbReference type="GO" id="GO:0009052">
    <property type="term" value="P:pentose-phosphate shunt, non-oxidative branch"/>
    <property type="evidence" value="ECO:0007669"/>
    <property type="project" value="UniProtKB-ARBA"/>
</dbReference>
<evidence type="ECO:0000256" key="14">
    <source>
        <dbReference type="PIRSR" id="PIRSR605478-3"/>
    </source>
</evidence>
<feature type="binding site" evidence="13">
    <location>
        <position position="475"/>
    </location>
    <ligand>
        <name>substrate</name>
    </ligand>
</feature>
<feature type="binding site" evidence="13">
    <location>
        <position position="385"/>
    </location>
    <ligand>
        <name>substrate</name>
    </ligand>
</feature>
<feature type="binding site" evidence="14">
    <location>
        <position position="156"/>
    </location>
    <ligand>
        <name>thiamine diphosphate</name>
        <dbReference type="ChEBI" id="CHEBI:58937"/>
    </ligand>
</feature>
<evidence type="ECO:0000313" key="19">
    <source>
        <dbReference type="Proteomes" id="UP000023268"/>
    </source>
</evidence>
<feature type="binding site" evidence="13">
    <location>
        <position position="467"/>
    </location>
    <ligand>
        <name>substrate</name>
    </ligand>
</feature>
<dbReference type="NCBIfam" id="TIGR00232">
    <property type="entry name" value="tktlase_bact"/>
    <property type="match status" value="1"/>
</dbReference>
<feature type="binding site" evidence="13">
    <location>
        <position position="526"/>
    </location>
    <ligand>
        <name>substrate</name>
    </ligand>
</feature>
<dbReference type="Gene3D" id="3.40.50.970">
    <property type="match status" value="2"/>
</dbReference>
<dbReference type="CDD" id="cd07033">
    <property type="entry name" value="TPP_PYR_DXS_TK_like"/>
    <property type="match status" value="1"/>
</dbReference>
<dbReference type="RefSeq" id="WP_035604095.1">
    <property type="nucleotide sequence ID" value="NZ_JEMG01000001.1"/>
</dbReference>
<evidence type="ECO:0000256" key="1">
    <source>
        <dbReference type="ARBA" id="ARBA00001913"/>
    </source>
</evidence>
<dbReference type="Pfam" id="PF22613">
    <property type="entry name" value="Transketolase_C_1"/>
    <property type="match status" value="1"/>
</dbReference>
<comment type="similarity">
    <text evidence="3">Belongs to the transketolase family.</text>
</comment>
<dbReference type="InterPro" id="IPR033247">
    <property type="entry name" value="Transketolase_fam"/>
</dbReference>
<dbReference type="FunFam" id="3.40.50.970:FF:000004">
    <property type="entry name" value="Transketolase"/>
    <property type="match status" value="1"/>
</dbReference>
<feature type="site" description="Important for catalytic activity" evidence="16">
    <location>
        <position position="26"/>
    </location>
</feature>
<evidence type="ECO:0000256" key="12">
    <source>
        <dbReference type="PIRSR" id="PIRSR605478-1"/>
    </source>
</evidence>
<feature type="binding site" evidence="14">
    <location>
        <begin position="114"/>
        <end position="116"/>
    </location>
    <ligand>
        <name>thiamine diphosphate</name>
        <dbReference type="ChEBI" id="CHEBI:58937"/>
    </ligand>
</feature>
<keyword evidence="6 18" id="KW-0808">Transferase</keyword>
<feature type="binding site" evidence="15">
    <location>
        <position position="185"/>
    </location>
    <ligand>
        <name>Mg(2+)</name>
        <dbReference type="ChEBI" id="CHEBI:18420"/>
    </ligand>
</feature>
<evidence type="ECO:0000256" key="16">
    <source>
        <dbReference type="PIRSR" id="PIRSR605478-5"/>
    </source>
</evidence>
<dbReference type="CDD" id="cd02012">
    <property type="entry name" value="TPP_TK"/>
    <property type="match status" value="1"/>
</dbReference>
<name>A0A016XE98_9BURK</name>
<accession>A0A016XE98</accession>
<feature type="site" description="Important for catalytic activity" evidence="16">
    <location>
        <position position="261"/>
    </location>
</feature>
<sequence length="671" mass="71692">MANTQQMANAIRALAMDAVQQANSGHPGAPMGMADMAVALWGQHLKHNPVNPHWADRDRFVLSNGHGSMLIYALLHLTGYDLPMGELKNFRQLHSKTAGHPEVGLTPGVETTTGPLGQGVTNAVGMALAEKLLATEFNRDGHAIVDHHTYVFLGDGCLMEGISHEAAALAGAWKLNKLIALYDDNGISIDGQVQPWFADNTSLRFVSYGWNVIGPINGHDAQAVAKAIADAKTQTERPTLIICKTRIGQGSPNRANTAKAHGEPLGAEEIKLTREALEWSHAPFEIPAQVYADWDAKARGQSAEAAWNDKFSAYAAAYPELAAEFKRRMAGELPKTFAQVAVDAAVAAHSKAETVATRKASQIALEAFTAALPELLGGSADLTGSNLTNTSHTPALRFTGVEGKSNGGRHINYGVREFGMAAIMNGLALHGGYIPYGGTFLTFSDYSRNAIRMAALMKLRVVHVFTHDSIGLGEDGPTHQSVEHAASLRLIPNLDVWRPADTAETAVAWAVALENKARPTALLLSRQNLPYAPKRDLGDISRGAYVLSEPEHVGLKKKAQALIIATGSEVALALKAQELLAAQKIAVRVVSMPSTTVFDRQKAAYKQALLPAGLPRVAVEMGATGGWWKYGCSAVVGIDSYGESAPAPVLFKHFGFTPENVADTVRAVLAK</sequence>
<dbReference type="InterPro" id="IPR029061">
    <property type="entry name" value="THDP-binding"/>
</dbReference>
<organism evidence="18 19">
    <name type="scientific">Hylemonella gracilis str. Niagara R</name>
    <dbReference type="NCBI Taxonomy" id="1458275"/>
    <lineage>
        <taxon>Bacteria</taxon>
        <taxon>Pseudomonadati</taxon>
        <taxon>Pseudomonadota</taxon>
        <taxon>Betaproteobacteria</taxon>
        <taxon>Burkholderiales</taxon>
        <taxon>Comamonadaceae</taxon>
        <taxon>Hylemonella</taxon>
    </lineage>
</organism>
<evidence type="ECO:0000256" key="7">
    <source>
        <dbReference type="ARBA" id="ARBA00022723"/>
    </source>
</evidence>
<dbReference type="OrthoDB" id="8732661at2"/>
<dbReference type="EC" id="2.2.1.1" evidence="5 11"/>
<comment type="catalytic activity">
    <reaction evidence="10">
        <text>D-sedoheptulose 7-phosphate + D-glyceraldehyde 3-phosphate = aldehydo-D-ribose 5-phosphate + D-xylulose 5-phosphate</text>
        <dbReference type="Rhea" id="RHEA:10508"/>
        <dbReference type="ChEBI" id="CHEBI:57483"/>
        <dbReference type="ChEBI" id="CHEBI:57737"/>
        <dbReference type="ChEBI" id="CHEBI:58273"/>
        <dbReference type="ChEBI" id="CHEBI:59776"/>
        <dbReference type="EC" id="2.2.1.1"/>
    </reaction>
</comment>
<dbReference type="GO" id="GO:0004802">
    <property type="term" value="F:transketolase activity"/>
    <property type="evidence" value="ECO:0007669"/>
    <property type="project" value="UniProtKB-UniRule"/>
</dbReference>
<reference evidence="18 19" key="1">
    <citation type="submission" date="2014-02" db="EMBL/GenBank/DDBJ databases">
        <title>Draft Genome of Hylemonella gracilis isolated from the Niagara River.</title>
        <authorList>
            <person name="Pawlowski D.R."/>
            <person name="Koudelka G.B."/>
        </authorList>
    </citation>
    <scope>NUCLEOTIDE SEQUENCE [LARGE SCALE GENOMIC DNA]</scope>
    <source>
        <strain evidence="18 19">Niagara R</strain>
    </source>
</reference>
<dbReference type="AlphaFoldDB" id="A0A016XE98"/>
<dbReference type="SUPFAM" id="SSF52922">
    <property type="entry name" value="TK C-terminal domain-like"/>
    <property type="match status" value="1"/>
</dbReference>
<proteinExistence type="inferred from homology"/>
<keyword evidence="8 15" id="KW-0460">Magnesium</keyword>
<dbReference type="FunFam" id="3.40.50.920:FF:000003">
    <property type="entry name" value="Transketolase"/>
    <property type="match status" value="1"/>
</dbReference>
<dbReference type="InterPro" id="IPR055152">
    <property type="entry name" value="Transketolase-like_C_2"/>
</dbReference>
<feature type="binding site" evidence="13">
    <location>
        <position position="479"/>
    </location>
    <ligand>
        <name>substrate</name>
    </ligand>
</feature>
<dbReference type="InterPro" id="IPR005475">
    <property type="entry name" value="Transketolase-like_Pyr-bd"/>
</dbReference>
<evidence type="ECO:0000259" key="17">
    <source>
        <dbReference type="SMART" id="SM00861"/>
    </source>
</evidence>
<protein>
    <recommendedName>
        <fullName evidence="5 11">Transketolase</fullName>
        <ecNumber evidence="5 11">2.2.1.1</ecNumber>
    </recommendedName>
</protein>
<evidence type="ECO:0000256" key="9">
    <source>
        <dbReference type="ARBA" id="ARBA00023052"/>
    </source>
</evidence>
<evidence type="ECO:0000313" key="18">
    <source>
        <dbReference type="EMBL" id="EYC49902.1"/>
    </source>
</evidence>
<dbReference type="eggNOG" id="COG0021">
    <property type="taxonomic scope" value="Bacteria"/>
</dbReference>
<evidence type="ECO:0000256" key="10">
    <source>
        <dbReference type="ARBA" id="ARBA00049473"/>
    </source>
</evidence>
<dbReference type="PROSITE" id="PS00801">
    <property type="entry name" value="TRANSKETOLASE_1"/>
    <property type="match status" value="1"/>
</dbReference>
<dbReference type="InterPro" id="IPR049557">
    <property type="entry name" value="Transketolase_CS"/>
</dbReference>
<feature type="binding site" evidence="14">
    <location>
        <position position="443"/>
    </location>
    <ligand>
        <name>thiamine diphosphate</name>
        <dbReference type="ChEBI" id="CHEBI:58937"/>
    </ligand>
</feature>
<dbReference type="Gene3D" id="3.40.50.920">
    <property type="match status" value="1"/>
</dbReference>
<comment type="cofactor">
    <cofactor evidence="14">
        <name>thiamine diphosphate</name>
        <dbReference type="ChEBI" id="CHEBI:58937"/>
    </cofactor>
    <text evidence="14">Binds 1 thiamine pyrophosphate per subunit. During the reaction, the substrate forms a covalent intermediate with the cofactor.</text>
</comment>
<dbReference type="Proteomes" id="UP000023268">
    <property type="component" value="Unassembled WGS sequence"/>
</dbReference>
<feature type="domain" description="Transketolase-like pyrimidine-binding" evidence="17">
    <location>
        <begin position="355"/>
        <end position="531"/>
    </location>
</feature>
<evidence type="ECO:0000256" key="5">
    <source>
        <dbReference type="ARBA" id="ARBA00013152"/>
    </source>
</evidence>
<feature type="binding site" evidence="13">
    <location>
        <position position="26"/>
    </location>
    <ligand>
        <name>substrate</name>
    </ligand>
</feature>
<feature type="binding site" evidence="14">
    <location>
        <position position="185"/>
    </location>
    <ligand>
        <name>thiamine diphosphate</name>
        <dbReference type="ChEBI" id="CHEBI:58937"/>
    </ligand>
</feature>
<feature type="binding site" evidence="14">
    <location>
        <position position="66"/>
    </location>
    <ligand>
        <name>thiamine diphosphate</name>
        <dbReference type="ChEBI" id="CHEBI:58937"/>
    </ligand>
</feature>
<dbReference type="PANTHER" id="PTHR43522">
    <property type="entry name" value="TRANSKETOLASE"/>
    <property type="match status" value="1"/>
</dbReference>
<feature type="active site" description="Proton donor" evidence="12">
    <location>
        <position position="417"/>
    </location>
</feature>
<evidence type="ECO:0000256" key="4">
    <source>
        <dbReference type="ARBA" id="ARBA00011738"/>
    </source>
</evidence>
<dbReference type="STRING" id="1458275.AZ34_01645"/>
<evidence type="ECO:0000256" key="8">
    <source>
        <dbReference type="ARBA" id="ARBA00022842"/>
    </source>
</evidence>
<dbReference type="InterPro" id="IPR009014">
    <property type="entry name" value="Transketo_C/PFOR_II"/>
</dbReference>
<comment type="cofactor">
    <cofactor evidence="2">
        <name>Co(2+)</name>
        <dbReference type="ChEBI" id="CHEBI:48828"/>
    </cofactor>
</comment>
<dbReference type="FunFam" id="3.40.50.970:FF:000003">
    <property type="entry name" value="Transketolase"/>
    <property type="match status" value="1"/>
</dbReference>
<comment type="cofactor">
    <cofactor evidence="1">
        <name>Ca(2+)</name>
        <dbReference type="ChEBI" id="CHEBI:29108"/>
    </cofactor>
</comment>
<feature type="binding site" evidence="15">
    <location>
        <position position="155"/>
    </location>
    <ligand>
        <name>Mg(2+)</name>
        <dbReference type="ChEBI" id="CHEBI:18420"/>
    </ligand>
</feature>
<evidence type="ECO:0000256" key="2">
    <source>
        <dbReference type="ARBA" id="ARBA00001941"/>
    </source>
</evidence>
<evidence type="ECO:0000256" key="6">
    <source>
        <dbReference type="ARBA" id="ARBA00022679"/>
    </source>
</evidence>
<dbReference type="EMBL" id="JEMG01000001">
    <property type="protein sequence ID" value="EYC49902.1"/>
    <property type="molecule type" value="Genomic_DNA"/>
</dbReference>
<comment type="subunit">
    <text evidence="4">Homodimer.</text>
</comment>
<evidence type="ECO:0000256" key="13">
    <source>
        <dbReference type="PIRSR" id="PIRSR605478-2"/>
    </source>
</evidence>